<dbReference type="InterPro" id="IPR003406">
    <property type="entry name" value="Glyco_trans_14"/>
</dbReference>
<keyword evidence="6" id="KW-0812">Transmembrane</keyword>
<evidence type="ECO:0000256" key="5">
    <source>
        <dbReference type="ARBA" id="ARBA00023180"/>
    </source>
</evidence>
<dbReference type="PANTHER" id="PTHR31042:SF131">
    <property type="entry name" value="CORE-2_I-BRANCHING BETA-1,6-N-ACETYLGLUCOSAMINYLTRANSFERASE FAMILY PROTEIN"/>
    <property type="match status" value="1"/>
</dbReference>
<evidence type="ECO:0000256" key="4">
    <source>
        <dbReference type="ARBA" id="ARBA00023136"/>
    </source>
</evidence>
<dbReference type="Pfam" id="PF02485">
    <property type="entry name" value="Branch"/>
    <property type="match status" value="2"/>
</dbReference>
<feature type="transmembrane region" description="Helical" evidence="6">
    <location>
        <begin position="21"/>
        <end position="45"/>
    </location>
</feature>
<evidence type="ECO:0008006" key="9">
    <source>
        <dbReference type="Google" id="ProtNLM"/>
    </source>
</evidence>
<dbReference type="EMBL" id="JACMSC010000012">
    <property type="protein sequence ID" value="KAG6496447.1"/>
    <property type="molecule type" value="Genomic_DNA"/>
</dbReference>
<keyword evidence="5" id="KW-0325">Glycoprotein</keyword>
<evidence type="ECO:0000256" key="3">
    <source>
        <dbReference type="ARBA" id="ARBA00022679"/>
    </source>
</evidence>
<evidence type="ECO:0000256" key="1">
    <source>
        <dbReference type="ARBA" id="ARBA00004606"/>
    </source>
</evidence>
<evidence type="ECO:0000256" key="6">
    <source>
        <dbReference type="SAM" id="Phobius"/>
    </source>
</evidence>
<dbReference type="PANTHER" id="PTHR31042">
    <property type="entry name" value="CORE-2/I-BRANCHING BETA-1,6-N-ACETYLGLUCOSAMINYLTRANSFERASE FAMILY PROTEIN-RELATED"/>
    <property type="match status" value="1"/>
</dbReference>
<organism evidence="7 8">
    <name type="scientific">Zingiber officinale</name>
    <name type="common">Ginger</name>
    <name type="synonym">Amomum zingiber</name>
    <dbReference type="NCBI Taxonomy" id="94328"/>
    <lineage>
        <taxon>Eukaryota</taxon>
        <taxon>Viridiplantae</taxon>
        <taxon>Streptophyta</taxon>
        <taxon>Embryophyta</taxon>
        <taxon>Tracheophyta</taxon>
        <taxon>Spermatophyta</taxon>
        <taxon>Magnoliopsida</taxon>
        <taxon>Liliopsida</taxon>
        <taxon>Zingiberales</taxon>
        <taxon>Zingiberaceae</taxon>
        <taxon>Zingiber</taxon>
    </lineage>
</organism>
<evidence type="ECO:0000313" key="8">
    <source>
        <dbReference type="Proteomes" id="UP000734854"/>
    </source>
</evidence>
<dbReference type="InterPro" id="IPR044174">
    <property type="entry name" value="BC10-like"/>
</dbReference>
<dbReference type="AlphaFoldDB" id="A0A8J5G0W7"/>
<comment type="caution">
    <text evidence="7">The sequence shown here is derived from an EMBL/GenBank/DDBJ whole genome shotgun (WGS) entry which is preliminary data.</text>
</comment>
<evidence type="ECO:0000256" key="2">
    <source>
        <dbReference type="ARBA" id="ARBA00022676"/>
    </source>
</evidence>
<accession>A0A8J5G0W7</accession>
<reference evidence="7 8" key="1">
    <citation type="submission" date="2020-08" db="EMBL/GenBank/DDBJ databases">
        <title>Plant Genome Project.</title>
        <authorList>
            <person name="Zhang R.-G."/>
        </authorList>
    </citation>
    <scope>NUCLEOTIDE SEQUENCE [LARGE SCALE GENOMIC DNA]</scope>
    <source>
        <tissue evidence="7">Rhizome</tissue>
    </source>
</reference>
<comment type="subcellular location">
    <subcellularLocation>
        <location evidence="1">Membrane</location>
        <topology evidence="1">Single-pass type II membrane protein</topology>
    </subcellularLocation>
</comment>
<proteinExistence type="predicted"/>
<keyword evidence="2" id="KW-0328">Glycosyltransferase</keyword>
<keyword evidence="3" id="KW-0808">Transferase</keyword>
<name>A0A8J5G0W7_ZINOF</name>
<keyword evidence="8" id="KW-1185">Reference proteome</keyword>
<gene>
    <name evidence="7" type="ORF">ZIOFF_044314</name>
</gene>
<dbReference type="GO" id="GO:0016757">
    <property type="term" value="F:glycosyltransferase activity"/>
    <property type="evidence" value="ECO:0007669"/>
    <property type="project" value="UniProtKB-KW"/>
</dbReference>
<dbReference type="Proteomes" id="UP000734854">
    <property type="component" value="Unassembled WGS sequence"/>
</dbReference>
<keyword evidence="6" id="KW-1133">Transmembrane helix</keyword>
<dbReference type="GO" id="GO:0016020">
    <property type="term" value="C:membrane"/>
    <property type="evidence" value="ECO:0007669"/>
    <property type="project" value="UniProtKB-SubCell"/>
</dbReference>
<keyword evidence="4 6" id="KW-0472">Membrane</keyword>
<protein>
    <recommendedName>
        <fullName evidence="9">Core-2/I-branching beta-1,6-N-acetylglucosaminyltransferase family protein</fullName>
    </recommendedName>
</protein>
<sequence length="523" mass="60206">MKEQLRDQRSRPAPSILPSQLLNLITFCLLLALAFSMGFITSFYVRNTTIIHPLQTAHVAPRNLSSSLPLPVKAHVMLRRTATLMHEMNDEELLWRASIVPRIQRNSTKQAPKVAFLFLTREELPLAPLWEMFFKGNQELFSIYVHSHPDSNWSLPRDSVFYGRRIPSQVSSMLRLVCDESRRDCTDSDRKQGTAKAPLFGWMMEAERRLLANALLDFSNQRFVLLSETCVPLFDFATVYSYLINSSRIFIESYDDAGPSGRGRYRRPMKPRIKLQQWRKGSQWFAMDRSLAVDVISDEDYFPLFQRYCRPLCFADEHYVQTLVSMRNYWSRNANRSLTWVDWSKRGIHPAKFGRSQINVELLQRMRNGSSCSYNGESTRVCFLFARKFLPNTVNRLVRLAPKLMGYRREDLSFSPRHCCSLSLPALICKHRVIVASPSLATRKYDVPPYRSLFLSSCQPLLTTEGCIGLQIFDCGDPCGVEDCYTSSQQDRAINSSRDSISEIGNVNGEQRIDSLLELELVN</sequence>
<evidence type="ECO:0000313" key="7">
    <source>
        <dbReference type="EMBL" id="KAG6496447.1"/>
    </source>
</evidence>